<dbReference type="PANTHER" id="PTHR30302:SF1">
    <property type="entry name" value="HYDROGENASE 2 MATURATION PROTEASE"/>
    <property type="match status" value="1"/>
</dbReference>
<name>A0A645BCX3_9ZZZZ</name>
<sequence length="154" mass="17156">MKQVLVIGIGSLVMRDDGIGSRVVKAIADSLREHDISSLVGETDFQFCFDEIKPDDLVIIIDAMTQGKEPGDVDVMLLREALKDRGKLRTQHEFSLLDLIELHAPQTPGYFIGIEAAEIGFDFDLSAPLKERFEQICTDVLSTVINIREEAEHA</sequence>
<reference evidence="5" key="1">
    <citation type="submission" date="2019-08" db="EMBL/GenBank/DDBJ databases">
        <authorList>
            <person name="Kucharzyk K."/>
            <person name="Murdoch R.W."/>
            <person name="Higgins S."/>
            <person name="Loffler F."/>
        </authorList>
    </citation>
    <scope>NUCLEOTIDE SEQUENCE</scope>
</reference>
<evidence type="ECO:0000256" key="2">
    <source>
        <dbReference type="ARBA" id="ARBA00022670"/>
    </source>
</evidence>
<organism evidence="5">
    <name type="scientific">bioreactor metagenome</name>
    <dbReference type="NCBI Taxonomy" id="1076179"/>
    <lineage>
        <taxon>unclassified sequences</taxon>
        <taxon>metagenomes</taxon>
        <taxon>ecological metagenomes</taxon>
    </lineage>
</organism>
<dbReference type="InterPro" id="IPR000671">
    <property type="entry name" value="Peptidase_A31"/>
</dbReference>
<keyword evidence="4" id="KW-0378">Hydrolase</keyword>
<dbReference type="Pfam" id="PF01750">
    <property type="entry name" value="HycI"/>
    <property type="match status" value="1"/>
</dbReference>
<gene>
    <name evidence="5" type="ORF">SDC9_106398</name>
</gene>
<evidence type="ECO:0000256" key="3">
    <source>
        <dbReference type="ARBA" id="ARBA00022750"/>
    </source>
</evidence>
<dbReference type="GO" id="GO:0004190">
    <property type="term" value="F:aspartic-type endopeptidase activity"/>
    <property type="evidence" value="ECO:0007669"/>
    <property type="project" value="UniProtKB-KW"/>
</dbReference>
<evidence type="ECO:0000256" key="1">
    <source>
        <dbReference type="ARBA" id="ARBA00006814"/>
    </source>
</evidence>
<evidence type="ECO:0000313" key="5">
    <source>
        <dbReference type="EMBL" id="MPM59554.1"/>
    </source>
</evidence>
<dbReference type="PANTHER" id="PTHR30302">
    <property type="entry name" value="HYDROGENASE 1 MATURATION PROTEASE"/>
    <property type="match status" value="1"/>
</dbReference>
<dbReference type="Gene3D" id="3.40.50.1450">
    <property type="entry name" value="HybD-like"/>
    <property type="match status" value="1"/>
</dbReference>
<evidence type="ECO:0000256" key="4">
    <source>
        <dbReference type="ARBA" id="ARBA00022801"/>
    </source>
</evidence>
<keyword evidence="2" id="KW-0645">Protease</keyword>
<dbReference type="GO" id="GO:0008047">
    <property type="term" value="F:enzyme activator activity"/>
    <property type="evidence" value="ECO:0007669"/>
    <property type="project" value="InterPro"/>
</dbReference>
<protein>
    <recommendedName>
        <fullName evidence="6">Hydrogenase 2 maturation protease</fullName>
    </recommendedName>
</protein>
<evidence type="ECO:0008006" key="6">
    <source>
        <dbReference type="Google" id="ProtNLM"/>
    </source>
</evidence>
<dbReference type="SUPFAM" id="SSF53163">
    <property type="entry name" value="HybD-like"/>
    <property type="match status" value="1"/>
</dbReference>
<dbReference type="CDD" id="cd00518">
    <property type="entry name" value="H2MP"/>
    <property type="match status" value="1"/>
</dbReference>
<accession>A0A645BCX3</accession>
<keyword evidence="3" id="KW-0064">Aspartyl protease</keyword>
<dbReference type="PRINTS" id="PR00446">
    <property type="entry name" value="HYDRGNUPTAKE"/>
</dbReference>
<dbReference type="GO" id="GO:0016485">
    <property type="term" value="P:protein processing"/>
    <property type="evidence" value="ECO:0007669"/>
    <property type="project" value="TreeGrafter"/>
</dbReference>
<proteinExistence type="inferred from homology"/>
<comment type="caution">
    <text evidence="5">The sequence shown here is derived from an EMBL/GenBank/DDBJ whole genome shotgun (WGS) entry which is preliminary data.</text>
</comment>
<dbReference type="AlphaFoldDB" id="A0A645BCX3"/>
<dbReference type="NCBIfam" id="TIGR00072">
    <property type="entry name" value="hydrog_prot"/>
    <property type="match status" value="1"/>
</dbReference>
<comment type="similarity">
    <text evidence="1">Belongs to the peptidase A31 family.</text>
</comment>
<dbReference type="InterPro" id="IPR023430">
    <property type="entry name" value="Pept_HybD-like_dom_sf"/>
</dbReference>
<dbReference type="EMBL" id="VSSQ01017350">
    <property type="protein sequence ID" value="MPM59554.1"/>
    <property type="molecule type" value="Genomic_DNA"/>
</dbReference>